<evidence type="ECO:0000313" key="10">
    <source>
        <dbReference type="EMBL" id="GAA4610708.1"/>
    </source>
</evidence>
<protein>
    <submittedName>
        <fullName evidence="10">MFS transporter</fullName>
    </submittedName>
</protein>
<feature type="transmembrane region" description="Helical" evidence="8">
    <location>
        <begin position="245"/>
        <end position="262"/>
    </location>
</feature>
<keyword evidence="2" id="KW-0813">Transport</keyword>
<keyword evidence="3" id="KW-1003">Cell membrane</keyword>
<dbReference type="InterPro" id="IPR036259">
    <property type="entry name" value="MFS_trans_sf"/>
</dbReference>
<evidence type="ECO:0000256" key="8">
    <source>
        <dbReference type="SAM" id="Phobius"/>
    </source>
</evidence>
<keyword evidence="4 8" id="KW-0812">Transmembrane</keyword>
<dbReference type="InterPro" id="IPR020846">
    <property type="entry name" value="MFS_dom"/>
</dbReference>
<evidence type="ECO:0000256" key="5">
    <source>
        <dbReference type="ARBA" id="ARBA00022989"/>
    </source>
</evidence>
<evidence type="ECO:0000256" key="6">
    <source>
        <dbReference type="ARBA" id="ARBA00023136"/>
    </source>
</evidence>
<dbReference type="Gene3D" id="1.20.1250.20">
    <property type="entry name" value="MFS general substrate transporter like domains"/>
    <property type="match status" value="1"/>
</dbReference>
<keyword evidence="11" id="KW-1185">Reference proteome</keyword>
<feature type="transmembrane region" description="Helical" evidence="8">
    <location>
        <begin position="27"/>
        <end position="51"/>
    </location>
</feature>
<reference evidence="11" key="1">
    <citation type="journal article" date="2019" name="Int. J. Syst. Evol. Microbiol.">
        <title>The Global Catalogue of Microorganisms (GCM) 10K type strain sequencing project: providing services to taxonomists for standard genome sequencing and annotation.</title>
        <authorList>
            <consortium name="The Broad Institute Genomics Platform"/>
            <consortium name="The Broad Institute Genome Sequencing Center for Infectious Disease"/>
            <person name="Wu L."/>
            <person name="Ma J."/>
        </authorList>
    </citation>
    <scope>NUCLEOTIDE SEQUENCE [LARGE SCALE GENOMIC DNA]</scope>
    <source>
        <strain evidence="11">JCM 17938</strain>
    </source>
</reference>
<evidence type="ECO:0000256" key="7">
    <source>
        <dbReference type="SAM" id="MobiDB-lite"/>
    </source>
</evidence>
<feature type="transmembrane region" description="Helical" evidence="8">
    <location>
        <begin position="379"/>
        <end position="401"/>
    </location>
</feature>
<comment type="caution">
    <text evidence="10">The sequence shown here is derived from an EMBL/GenBank/DDBJ whole genome shotgun (WGS) entry which is preliminary data.</text>
</comment>
<evidence type="ECO:0000313" key="11">
    <source>
        <dbReference type="Proteomes" id="UP001500212"/>
    </source>
</evidence>
<feature type="transmembrane region" description="Helical" evidence="8">
    <location>
        <begin position="317"/>
        <end position="335"/>
    </location>
</feature>
<accession>A0ABP8TPN0</accession>
<dbReference type="PANTHER" id="PTHR42718:SF46">
    <property type="entry name" value="BLR6921 PROTEIN"/>
    <property type="match status" value="1"/>
</dbReference>
<dbReference type="Proteomes" id="UP001500212">
    <property type="component" value="Unassembled WGS sequence"/>
</dbReference>
<feature type="region of interest" description="Disordered" evidence="7">
    <location>
        <begin position="1"/>
        <end position="21"/>
    </location>
</feature>
<dbReference type="CDD" id="cd17321">
    <property type="entry name" value="MFS_MMR_MDR_like"/>
    <property type="match status" value="1"/>
</dbReference>
<keyword evidence="6 8" id="KW-0472">Membrane</keyword>
<feature type="transmembrane region" description="Helical" evidence="8">
    <location>
        <begin position="181"/>
        <end position="203"/>
    </location>
</feature>
<dbReference type="InterPro" id="IPR011701">
    <property type="entry name" value="MFS"/>
</dbReference>
<evidence type="ECO:0000256" key="4">
    <source>
        <dbReference type="ARBA" id="ARBA00022692"/>
    </source>
</evidence>
<dbReference type="PROSITE" id="PS50850">
    <property type="entry name" value="MFS"/>
    <property type="match status" value="1"/>
</dbReference>
<feature type="transmembrane region" description="Helical" evidence="8">
    <location>
        <begin position="447"/>
        <end position="467"/>
    </location>
</feature>
<feature type="transmembrane region" description="Helical" evidence="8">
    <location>
        <begin position="123"/>
        <end position="141"/>
    </location>
</feature>
<gene>
    <name evidence="10" type="ORF">GCM10023195_44830</name>
</gene>
<keyword evidence="5 8" id="KW-1133">Transmembrane helix</keyword>
<evidence type="ECO:0000259" key="9">
    <source>
        <dbReference type="PROSITE" id="PS50850"/>
    </source>
</evidence>
<feature type="transmembrane region" description="Helical" evidence="8">
    <location>
        <begin position="283"/>
        <end position="305"/>
    </location>
</feature>
<comment type="subcellular location">
    <subcellularLocation>
        <location evidence="1">Cell membrane</location>
        <topology evidence="1">Multi-pass membrane protein</topology>
    </subcellularLocation>
</comment>
<feature type="transmembrane region" description="Helical" evidence="8">
    <location>
        <begin position="95"/>
        <end position="117"/>
    </location>
</feature>
<feature type="transmembrane region" description="Helical" evidence="8">
    <location>
        <begin position="215"/>
        <end position="233"/>
    </location>
</feature>
<feature type="transmembrane region" description="Helical" evidence="8">
    <location>
        <begin position="413"/>
        <end position="435"/>
    </location>
</feature>
<evidence type="ECO:0000256" key="1">
    <source>
        <dbReference type="ARBA" id="ARBA00004651"/>
    </source>
</evidence>
<sequence>MSQQTVQMGEPSLDSEPRRRRTRHPGLSLAVIVACQLMVVLDASVMFVALPKIQHSLHFSATGLSWVTNAYSLAFGGLLLLGGRTGDILGRRRTFIVGIAVFTLASLLGGFSGSAAWLLSARVAQGVGAALAAPSALALIATNFQEGPERNRALGVFSATSSAGASIGLVLGGLLTDWASWRWVLFINVPVGAVVLFLAPRILQETERHRGRLDVAGAVTVVTGMVALVYGFIRAADAGWGDGVTLAAFAGGVLLLGAFVAVETRAERPVIPLRLFADGARAGSYLVMLLLAAAMFGMFFFIVQFLQNILGFSPLKAGVAFLPMSGLLFVMARITPRLVPRVGPRRLLLAGLPLIAVGMVWFTQLSPHSGYASGVLGPMLFFGLGAGVVFLPVTATVLAGVRREDSGAASGTLQTAQQVGGALGMAVLVSVYGPALRHGGLTHGVNVAFTVGTIFVLVALAVTAVFIRQRAA</sequence>
<evidence type="ECO:0000256" key="3">
    <source>
        <dbReference type="ARBA" id="ARBA00022475"/>
    </source>
</evidence>
<dbReference type="PANTHER" id="PTHR42718">
    <property type="entry name" value="MAJOR FACILITATOR SUPERFAMILY MULTIDRUG TRANSPORTER MFSC"/>
    <property type="match status" value="1"/>
</dbReference>
<organism evidence="10 11">
    <name type="scientific">Actinoallomurus liliacearum</name>
    <dbReference type="NCBI Taxonomy" id="1080073"/>
    <lineage>
        <taxon>Bacteria</taxon>
        <taxon>Bacillati</taxon>
        <taxon>Actinomycetota</taxon>
        <taxon>Actinomycetes</taxon>
        <taxon>Streptosporangiales</taxon>
        <taxon>Thermomonosporaceae</taxon>
        <taxon>Actinoallomurus</taxon>
    </lineage>
</organism>
<dbReference type="EMBL" id="BAABHJ010000014">
    <property type="protein sequence ID" value="GAA4610708.1"/>
    <property type="molecule type" value="Genomic_DNA"/>
</dbReference>
<name>A0ABP8TPN0_9ACTN</name>
<dbReference type="RefSeq" id="WP_345357575.1">
    <property type="nucleotide sequence ID" value="NZ_BAABHJ010000014.1"/>
</dbReference>
<dbReference type="Pfam" id="PF07690">
    <property type="entry name" value="MFS_1"/>
    <property type="match status" value="1"/>
</dbReference>
<feature type="transmembrane region" description="Helical" evidence="8">
    <location>
        <begin position="63"/>
        <end position="83"/>
    </location>
</feature>
<evidence type="ECO:0000256" key="2">
    <source>
        <dbReference type="ARBA" id="ARBA00022448"/>
    </source>
</evidence>
<feature type="domain" description="Major facilitator superfamily (MFS) profile" evidence="9">
    <location>
        <begin position="28"/>
        <end position="471"/>
    </location>
</feature>
<feature type="transmembrane region" description="Helical" evidence="8">
    <location>
        <begin position="153"/>
        <end position="175"/>
    </location>
</feature>
<proteinExistence type="predicted"/>
<feature type="transmembrane region" description="Helical" evidence="8">
    <location>
        <begin position="347"/>
        <end position="367"/>
    </location>
</feature>
<dbReference type="Gene3D" id="1.20.1720.10">
    <property type="entry name" value="Multidrug resistance protein D"/>
    <property type="match status" value="1"/>
</dbReference>
<dbReference type="SUPFAM" id="SSF103473">
    <property type="entry name" value="MFS general substrate transporter"/>
    <property type="match status" value="1"/>
</dbReference>